<dbReference type="Proteomes" id="UP000886501">
    <property type="component" value="Unassembled WGS sequence"/>
</dbReference>
<feature type="non-terminal residue" evidence="1">
    <location>
        <position position="1"/>
    </location>
</feature>
<evidence type="ECO:0000313" key="1">
    <source>
        <dbReference type="EMBL" id="KAF9645260.1"/>
    </source>
</evidence>
<protein>
    <submittedName>
        <fullName evidence="1">Uncharacterized protein</fullName>
    </submittedName>
</protein>
<reference evidence="1" key="1">
    <citation type="submission" date="2019-10" db="EMBL/GenBank/DDBJ databases">
        <authorList>
            <consortium name="DOE Joint Genome Institute"/>
            <person name="Kuo A."/>
            <person name="Miyauchi S."/>
            <person name="Kiss E."/>
            <person name="Drula E."/>
            <person name="Kohler A."/>
            <person name="Sanchez-Garcia M."/>
            <person name="Andreopoulos B."/>
            <person name="Barry K.W."/>
            <person name="Bonito G."/>
            <person name="Buee M."/>
            <person name="Carver A."/>
            <person name="Chen C."/>
            <person name="Cichocki N."/>
            <person name="Clum A."/>
            <person name="Culley D."/>
            <person name="Crous P.W."/>
            <person name="Fauchery L."/>
            <person name="Girlanda M."/>
            <person name="Hayes R."/>
            <person name="Keri Z."/>
            <person name="Labutti K."/>
            <person name="Lipzen A."/>
            <person name="Lombard V."/>
            <person name="Magnuson J."/>
            <person name="Maillard F."/>
            <person name="Morin E."/>
            <person name="Murat C."/>
            <person name="Nolan M."/>
            <person name="Ohm R."/>
            <person name="Pangilinan J."/>
            <person name="Pereira M."/>
            <person name="Perotto S."/>
            <person name="Peter M."/>
            <person name="Riley R."/>
            <person name="Sitrit Y."/>
            <person name="Stielow B."/>
            <person name="Szollosi G."/>
            <person name="Zifcakova L."/>
            <person name="Stursova M."/>
            <person name="Spatafora J.W."/>
            <person name="Tedersoo L."/>
            <person name="Vaario L.-M."/>
            <person name="Yamada A."/>
            <person name="Yan M."/>
            <person name="Wang P."/>
            <person name="Xu J."/>
            <person name="Bruns T."/>
            <person name="Baldrian P."/>
            <person name="Vilgalys R."/>
            <person name="Henrissat B."/>
            <person name="Grigoriev I.V."/>
            <person name="Hibbett D."/>
            <person name="Nagy L.G."/>
            <person name="Martin F.M."/>
        </authorList>
    </citation>
    <scope>NUCLEOTIDE SEQUENCE</scope>
    <source>
        <strain evidence="1">P2</strain>
    </source>
</reference>
<proteinExistence type="predicted"/>
<gene>
    <name evidence="1" type="ORF">BDM02DRAFT_3120483</name>
</gene>
<evidence type="ECO:0000313" key="2">
    <source>
        <dbReference type="Proteomes" id="UP000886501"/>
    </source>
</evidence>
<reference evidence="1" key="2">
    <citation type="journal article" date="2020" name="Nat. Commun.">
        <title>Large-scale genome sequencing of mycorrhizal fungi provides insights into the early evolution of symbiotic traits.</title>
        <authorList>
            <person name="Miyauchi S."/>
            <person name="Kiss E."/>
            <person name="Kuo A."/>
            <person name="Drula E."/>
            <person name="Kohler A."/>
            <person name="Sanchez-Garcia M."/>
            <person name="Morin E."/>
            <person name="Andreopoulos B."/>
            <person name="Barry K.W."/>
            <person name="Bonito G."/>
            <person name="Buee M."/>
            <person name="Carver A."/>
            <person name="Chen C."/>
            <person name="Cichocki N."/>
            <person name="Clum A."/>
            <person name="Culley D."/>
            <person name="Crous P.W."/>
            <person name="Fauchery L."/>
            <person name="Girlanda M."/>
            <person name="Hayes R.D."/>
            <person name="Keri Z."/>
            <person name="LaButti K."/>
            <person name="Lipzen A."/>
            <person name="Lombard V."/>
            <person name="Magnuson J."/>
            <person name="Maillard F."/>
            <person name="Murat C."/>
            <person name="Nolan M."/>
            <person name="Ohm R.A."/>
            <person name="Pangilinan J."/>
            <person name="Pereira M.F."/>
            <person name="Perotto S."/>
            <person name="Peter M."/>
            <person name="Pfister S."/>
            <person name="Riley R."/>
            <person name="Sitrit Y."/>
            <person name="Stielow J.B."/>
            <person name="Szollosi G."/>
            <person name="Zifcakova L."/>
            <person name="Stursova M."/>
            <person name="Spatafora J.W."/>
            <person name="Tedersoo L."/>
            <person name="Vaario L.M."/>
            <person name="Yamada A."/>
            <person name="Yan M."/>
            <person name="Wang P."/>
            <person name="Xu J."/>
            <person name="Bruns T."/>
            <person name="Baldrian P."/>
            <person name="Vilgalys R."/>
            <person name="Dunand C."/>
            <person name="Henrissat B."/>
            <person name="Grigoriev I.V."/>
            <person name="Hibbett D."/>
            <person name="Nagy L.G."/>
            <person name="Martin F.M."/>
        </authorList>
    </citation>
    <scope>NUCLEOTIDE SEQUENCE</scope>
    <source>
        <strain evidence="1">P2</strain>
    </source>
</reference>
<sequence length="399" mass="45450">MSDPHLPPEICDYIVDLLHDNRDTLGRCCLVSRSWVPRTRKHLFANIKLLGIHHLERWKRAFPDSSRSPVHYTHTLTIGCPEVVTVADAQEGGWIPAFSNVTRLVLGGTRDLCDSAVSLVPFYGFSPVLKSLRVTSKIFPCAQILNLACSFRFLEDLDLAQHRADVGTVDRDRTVFQPSTPPVTVFQPSTPPMLTGTLRVYLSGRMGCVIRRLLDLPGGLHFRKLVLSCCHDDNLRWMRALVVGCSDTLECVDIKCWVTLALAQKDSWAASIDLSRATKLKEAVFRPETLHVIWLVLALQSITSEQRYLHQISIYVHFFPSFIDDPANLGRIVREDIYRQWAELDRILVQLWESYGIRPKVVYSVERDREEMMCRRIGSLLPEITERGIIELVDSVELC</sequence>
<accession>A0ACB6Z698</accession>
<dbReference type="EMBL" id="MU118097">
    <property type="protein sequence ID" value="KAF9645260.1"/>
    <property type="molecule type" value="Genomic_DNA"/>
</dbReference>
<comment type="caution">
    <text evidence="1">The sequence shown here is derived from an EMBL/GenBank/DDBJ whole genome shotgun (WGS) entry which is preliminary data.</text>
</comment>
<name>A0ACB6Z698_THEGA</name>
<keyword evidence="2" id="KW-1185">Reference proteome</keyword>
<organism evidence="1 2">
    <name type="scientific">Thelephora ganbajun</name>
    <name type="common">Ganba fungus</name>
    <dbReference type="NCBI Taxonomy" id="370292"/>
    <lineage>
        <taxon>Eukaryota</taxon>
        <taxon>Fungi</taxon>
        <taxon>Dikarya</taxon>
        <taxon>Basidiomycota</taxon>
        <taxon>Agaricomycotina</taxon>
        <taxon>Agaricomycetes</taxon>
        <taxon>Thelephorales</taxon>
        <taxon>Thelephoraceae</taxon>
        <taxon>Thelephora</taxon>
    </lineage>
</organism>